<comment type="caution">
    <text evidence="1">The sequence shown here is derived from an EMBL/GenBank/DDBJ whole genome shotgun (WGS) entry which is preliminary data.</text>
</comment>
<sequence>MKPSFTDGFFMSKQRIIPAYEQIYLLNQQLILHADQFEYAVITVGGQAVQYWVSYYYEHYERLPDERLVTSVDCDFSARKSDIAAIASTLNVQNLPNKDGQPPSLAQFILIDKDSHKIKSDGERLFAVPGFPEEANVVDIIDRPGGFERTDFLDEKLFLHTSPFYVEATSPDMPEMHEKIRVLNPVACMRSRFSNLIELRRNPEIEVARINALKIPCFYFLLEQFDEQEFQLAREIFMNLWELASNENTLRYQAFWHVWQGPLNKTQQSFNITLPDILDAVHHFLETHPDDFDIPEAFVTKELPRKLKKLRTRFDRYVELNIQQAARKGRRGFERNLRDDS</sequence>
<gene>
    <name evidence="1" type="ORF">C4A13_03188</name>
</gene>
<name>A0A370V570_9ESCH</name>
<protein>
    <recommendedName>
        <fullName evidence="3">Nucleotidyl transferase AbiEii/AbiGii toxin family protein</fullName>
    </recommendedName>
</protein>
<organism evidence="1 2">
    <name type="scientific">Escherichia marmotae</name>
    <dbReference type="NCBI Taxonomy" id="1499973"/>
    <lineage>
        <taxon>Bacteria</taxon>
        <taxon>Pseudomonadati</taxon>
        <taxon>Pseudomonadota</taxon>
        <taxon>Gammaproteobacteria</taxon>
        <taxon>Enterobacterales</taxon>
        <taxon>Enterobacteriaceae</taxon>
        <taxon>Escherichia</taxon>
    </lineage>
</organism>
<evidence type="ECO:0000313" key="1">
    <source>
        <dbReference type="EMBL" id="RDR25014.1"/>
    </source>
</evidence>
<dbReference type="Proteomes" id="UP000254454">
    <property type="component" value="Unassembled WGS sequence"/>
</dbReference>
<proteinExistence type="predicted"/>
<dbReference type="AlphaFoldDB" id="A0A370V570"/>
<reference evidence="1 2" key="1">
    <citation type="submission" date="2018-06" db="EMBL/GenBank/DDBJ databases">
        <title>Recombination Drives Gene Content and Phenotype Evolution in Wild Type E. coli Strains.</title>
        <authorList>
            <person name="Field C.M."/>
            <person name="Silander O.K."/>
            <person name="Van Nimwegen E."/>
        </authorList>
    </citation>
    <scope>NUCLEOTIDE SEQUENCE [LARGE SCALE GENOMIC DNA]</scope>
    <source>
        <strain evidence="1 2">SC344</strain>
    </source>
</reference>
<accession>A0A370V570</accession>
<dbReference type="EMBL" id="QONO01000156">
    <property type="protein sequence ID" value="RDR25014.1"/>
    <property type="molecule type" value="Genomic_DNA"/>
</dbReference>
<evidence type="ECO:0000313" key="2">
    <source>
        <dbReference type="Proteomes" id="UP000254454"/>
    </source>
</evidence>
<evidence type="ECO:0008006" key="3">
    <source>
        <dbReference type="Google" id="ProtNLM"/>
    </source>
</evidence>